<dbReference type="GO" id="GO:0003964">
    <property type="term" value="F:RNA-directed DNA polymerase activity"/>
    <property type="evidence" value="ECO:0007669"/>
    <property type="project" value="UniProtKB-KW"/>
</dbReference>
<evidence type="ECO:0000259" key="4">
    <source>
        <dbReference type="Pfam" id="PF17919"/>
    </source>
</evidence>
<dbReference type="Gene3D" id="1.10.340.70">
    <property type="match status" value="1"/>
</dbReference>
<dbReference type="SUPFAM" id="SSF56672">
    <property type="entry name" value="DNA/RNA polymerases"/>
    <property type="match status" value="1"/>
</dbReference>
<reference evidence="6" key="1">
    <citation type="journal article" date="2022" name="Int. J. Mol. Sci.">
        <title>Draft Genome of Tanacetum Coccineum: Genomic Comparison of Closely Related Tanacetum-Family Plants.</title>
        <authorList>
            <person name="Yamashiro T."/>
            <person name="Shiraishi A."/>
            <person name="Nakayama K."/>
            <person name="Satake H."/>
        </authorList>
    </citation>
    <scope>NUCLEOTIDE SEQUENCE</scope>
</reference>
<dbReference type="InterPro" id="IPR041577">
    <property type="entry name" value="RT_RNaseH_2"/>
</dbReference>
<keyword evidence="6" id="KW-0695">RNA-directed DNA polymerase</keyword>
<evidence type="ECO:0000313" key="7">
    <source>
        <dbReference type="Proteomes" id="UP001151760"/>
    </source>
</evidence>
<sequence length="390" mass="45314">MFIDYRELNKLTVKNRYPLPRINDLFNQLQGSSVYSNIDLRSGYHQLRVRDEDILKTSFRIRYGYYEVQVMPFGLTNAPTVFMDLMNRTNFGVAQEGRIVRQVLKVRLLAVEGFSKIAKPITKLTQKSVKFNWGEKEETAFQTLKQKLCSAPILALPEGSENFVVYYDASHKGLGAVLMQKEKVIAYASRQLKIHDKNYTTHDLELGSLQHILDQKELNMRQRRWLELLSDYDCELCYHPGKTNVVADALSQKCRPKPLQVRALVMTIGLNLPARILNGQVEARKEENYGTEDLCGMIKNLEPRADRTLCLKNRSWIPCFGNLRALIMHESHKSKYSIHPGSDKMYQDLMKLYWWPNMKAEIATYETDIQEKEQNRKPKTNKSITVVERE</sequence>
<dbReference type="InterPro" id="IPR000477">
    <property type="entry name" value="RT_dom"/>
</dbReference>
<evidence type="ECO:0000256" key="1">
    <source>
        <dbReference type="ARBA" id="ARBA00023268"/>
    </source>
</evidence>
<comment type="caution">
    <text evidence="6">The sequence shown here is derived from an EMBL/GenBank/DDBJ whole genome shotgun (WGS) entry which is preliminary data.</text>
</comment>
<dbReference type="InterPro" id="IPR043128">
    <property type="entry name" value="Rev_trsase/Diguanyl_cyclase"/>
</dbReference>
<proteinExistence type="predicted"/>
<dbReference type="EMBL" id="BQNB010016002">
    <property type="protein sequence ID" value="GJT46649.1"/>
    <property type="molecule type" value="Genomic_DNA"/>
</dbReference>
<accession>A0ABQ5E6Z8</accession>
<evidence type="ECO:0000313" key="6">
    <source>
        <dbReference type="EMBL" id="GJT46649.1"/>
    </source>
</evidence>
<feature type="domain" description="Reverse transcriptase/retrotransposon-derived protein RNase H-like" evidence="4">
    <location>
        <begin position="133"/>
        <end position="214"/>
    </location>
</feature>
<dbReference type="PANTHER" id="PTHR37984:SF5">
    <property type="entry name" value="PROTEIN NYNRIN-LIKE"/>
    <property type="match status" value="1"/>
</dbReference>
<dbReference type="InterPro" id="IPR050951">
    <property type="entry name" value="Retrovirus_Pol_polyprotein"/>
</dbReference>
<dbReference type="CDD" id="cd01647">
    <property type="entry name" value="RT_LTR"/>
    <property type="match status" value="1"/>
</dbReference>
<evidence type="ECO:0000256" key="2">
    <source>
        <dbReference type="SAM" id="MobiDB-lite"/>
    </source>
</evidence>
<dbReference type="Pfam" id="PF00078">
    <property type="entry name" value="RVT_1"/>
    <property type="match status" value="1"/>
</dbReference>
<evidence type="ECO:0000259" key="3">
    <source>
        <dbReference type="Pfam" id="PF00078"/>
    </source>
</evidence>
<keyword evidence="6" id="KW-0548">Nucleotidyltransferase</keyword>
<keyword evidence="7" id="KW-1185">Reference proteome</keyword>
<dbReference type="InterPro" id="IPR041588">
    <property type="entry name" value="Integrase_H2C2"/>
</dbReference>
<dbReference type="Pfam" id="PF17919">
    <property type="entry name" value="RT_RNaseH_2"/>
    <property type="match status" value="1"/>
</dbReference>
<dbReference type="Pfam" id="PF17921">
    <property type="entry name" value="Integrase_H2C2"/>
    <property type="match status" value="1"/>
</dbReference>
<feature type="region of interest" description="Disordered" evidence="2">
    <location>
        <begin position="370"/>
        <end position="390"/>
    </location>
</feature>
<reference evidence="6" key="2">
    <citation type="submission" date="2022-01" db="EMBL/GenBank/DDBJ databases">
        <authorList>
            <person name="Yamashiro T."/>
            <person name="Shiraishi A."/>
            <person name="Satake H."/>
            <person name="Nakayama K."/>
        </authorList>
    </citation>
    <scope>NUCLEOTIDE SEQUENCE</scope>
</reference>
<name>A0ABQ5E6Z8_9ASTR</name>
<dbReference type="Gene3D" id="3.10.10.10">
    <property type="entry name" value="HIV Type 1 Reverse Transcriptase, subunit A, domain 1"/>
    <property type="match status" value="1"/>
</dbReference>
<evidence type="ECO:0000259" key="5">
    <source>
        <dbReference type="Pfam" id="PF17921"/>
    </source>
</evidence>
<dbReference type="Gene3D" id="3.30.70.270">
    <property type="match status" value="2"/>
</dbReference>
<keyword evidence="6" id="KW-0808">Transferase</keyword>
<dbReference type="CDD" id="cd09274">
    <property type="entry name" value="RNase_HI_RT_Ty3"/>
    <property type="match status" value="1"/>
</dbReference>
<dbReference type="Proteomes" id="UP001151760">
    <property type="component" value="Unassembled WGS sequence"/>
</dbReference>
<dbReference type="InterPro" id="IPR043502">
    <property type="entry name" value="DNA/RNA_pol_sf"/>
</dbReference>
<dbReference type="PANTHER" id="PTHR37984">
    <property type="entry name" value="PROTEIN CBG26694"/>
    <property type="match status" value="1"/>
</dbReference>
<protein>
    <submittedName>
        <fullName evidence="6">Reverse transcriptase domain-containing protein</fullName>
    </submittedName>
</protein>
<gene>
    <name evidence="6" type="ORF">Tco_0955364</name>
</gene>
<keyword evidence="1" id="KW-0511">Multifunctional enzyme</keyword>
<organism evidence="6 7">
    <name type="scientific">Tanacetum coccineum</name>
    <dbReference type="NCBI Taxonomy" id="301880"/>
    <lineage>
        <taxon>Eukaryota</taxon>
        <taxon>Viridiplantae</taxon>
        <taxon>Streptophyta</taxon>
        <taxon>Embryophyta</taxon>
        <taxon>Tracheophyta</taxon>
        <taxon>Spermatophyta</taxon>
        <taxon>Magnoliopsida</taxon>
        <taxon>eudicotyledons</taxon>
        <taxon>Gunneridae</taxon>
        <taxon>Pentapetalae</taxon>
        <taxon>asterids</taxon>
        <taxon>campanulids</taxon>
        <taxon>Asterales</taxon>
        <taxon>Asteraceae</taxon>
        <taxon>Asteroideae</taxon>
        <taxon>Anthemideae</taxon>
        <taxon>Anthemidinae</taxon>
        <taxon>Tanacetum</taxon>
    </lineage>
</organism>
<feature type="domain" description="Integrase zinc-binding" evidence="5">
    <location>
        <begin position="322"/>
        <end position="365"/>
    </location>
</feature>
<feature type="domain" description="Reverse transcriptase" evidence="3">
    <location>
        <begin position="3"/>
        <end position="91"/>
    </location>
</feature>